<dbReference type="KEGG" id="fsn:GS03_01541"/>
<dbReference type="InterPro" id="IPR000182">
    <property type="entry name" value="GNAT_dom"/>
</dbReference>
<feature type="domain" description="N-acetyltransferase" evidence="1">
    <location>
        <begin position="151"/>
        <end position="277"/>
    </location>
</feature>
<proteinExistence type="predicted"/>
<feature type="domain" description="N-acetyltransferase" evidence="1">
    <location>
        <begin position="1"/>
        <end position="157"/>
    </location>
</feature>
<dbReference type="GO" id="GO:0016747">
    <property type="term" value="F:acyltransferase activity, transferring groups other than amino-acyl groups"/>
    <property type="evidence" value="ECO:0007669"/>
    <property type="project" value="InterPro"/>
</dbReference>
<protein>
    <recommendedName>
        <fullName evidence="1">N-acetyltransferase domain-containing protein</fullName>
    </recommendedName>
</protein>
<dbReference type="CDD" id="cd04301">
    <property type="entry name" value="NAT_SF"/>
    <property type="match status" value="1"/>
</dbReference>
<dbReference type="PROSITE" id="PS51186">
    <property type="entry name" value="GNAT"/>
    <property type="match status" value="2"/>
</dbReference>
<evidence type="ECO:0000259" key="1">
    <source>
        <dbReference type="PROSITE" id="PS51186"/>
    </source>
</evidence>
<dbReference type="Proteomes" id="UP000296862">
    <property type="component" value="Chromosome"/>
</dbReference>
<dbReference type="OrthoDB" id="4228396at2"/>
<accession>A0A4P7PSX3</accession>
<evidence type="ECO:0000313" key="3">
    <source>
        <dbReference type="Proteomes" id="UP000296862"/>
    </source>
</evidence>
<sequence length="277" mass="31518">MQIHTLENINLEVLVETFNSAFAEYFVPIKLDVKLLTDKIKSENILLKYSVGVTMNNQLAGFILIGVDSASSLAYNAGTGTIPEFRGQQLTEKMYAYLIPQLDKIGIQNHTLEVICENKKTLKIYEALGYSISRTLICYKGKISASKKSDYRIKAIDLPNETDVKQFLNQKPAYQNSLFCIKNNPEMHSAFGAFNNERLIGYIVFDKNTLRIKQFGVDQNFRNKAIGHQLFYEVQIQIPEAVIVIINVDESDSETNNFLQNIGLNKFIAQYEMYLNA</sequence>
<dbReference type="RefSeq" id="WP_136151958.1">
    <property type="nucleotide sequence ID" value="NZ_CP038810.1"/>
</dbReference>
<organism evidence="2 3">
    <name type="scientific">Flavobacterium sangjuense</name>
    <dbReference type="NCBI Taxonomy" id="2518177"/>
    <lineage>
        <taxon>Bacteria</taxon>
        <taxon>Pseudomonadati</taxon>
        <taxon>Bacteroidota</taxon>
        <taxon>Flavobacteriia</taxon>
        <taxon>Flavobacteriales</taxon>
        <taxon>Flavobacteriaceae</taxon>
        <taxon>Flavobacterium</taxon>
    </lineage>
</organism>
<dbReference type="Pfam" id="PF00583">
    <property type="entry name" value="Acetyltransf_1"/>
    <property type="match status" value="2"/>
</dbReference>
<keyword evidence="3" id="KW-1185">Reference proteome</keyword>
<dbReference type="AlphaFoldDB" id="A0A4P7PSX3"/>
<gene>
    <name evidence="2" type="ORF">GS03_01541</name>
</gene>
<evidence type="ECO:0000313" key="2">
    <source>
        <dbReference type="EMBL" id="QBZ98041.1"/>
    </source>
</evidence>
<reference evidence="2 3" key="1">
    <citation type="submission" date="2019-04" db="EMBL/GenBank/DDBJ databases">
        <title>Flavobacterium sp. GS03.</title>
        <authorList>
            <person name="Kim H."/>
        </authorList>
    </citation>
    <scope>NUCLEOTIDE SEQUENCE [LARGE SCALE GENOMIC DNA]</scope>
    <source>
        <strain evidence="2 3">GS03</strain>
    </source>
</reference>
<dbReference type="Gene3D" id="3.40.630.30">
    <property type="match status" value="2"/>
</dbReference>
<dbReference type="SUPFAM" id="SSF55729">
    <property type="entry name" value="Acyl-CoA N-acyltransferases (Nat)"/>
    <property type="match status" value="1"/>
</dbReference>
<dbReference type="EMBL" id="CP038810">
    <property type="protein sequence ID" value="QBZ98041.1"/>
    <property type="molecule type" value="Genomic_DNA"/>
</dbReference>
<name>A0A4P7PSX3_9FLAO</name>
<dbReference type="InterPro" id="IPR016181">
    <property type="entry name" value="Acyl_CoA_acyltransferase"/>
</dbReference>